<evidence type="ECO:0000259" key="4">
    <source>
        <dbReference type="PROSITE" id="PS50949"/>
    </source>
</evidence>
<dbReference type="SMART" id="SM00345">
    <property type="entry name" value="HTH_GNTR"/>
    <property type="match status" value="1"/>
</dbReference>
<keyword evidence="7" id="KW-1185">Reference proteome</keyword>
<dbReference type="PRINTS" id="PR00035">
    <property type="entry name" value="HTHGNTR"/>
</dbReference>
<evidence type="ECO:0000256" key="3">
    <source>
        <dbReference type="ARBA" id="ARBA00023163"/>
    </source>
</evidence>
<dbReference type="GO" id="GO:0003677">
    <property type="term" value="F:DNA binding"/>
    <property type="evidence" value="ECO:0007669"/>
    <property type="project" value="UniProtKB-KW"/>
</dbReference>
<dbReference type="SUPFAM" id="SSF46785">
    <property type="entry name" value="Winged helix' DNA-binding domain"/>
    <property type="match status" value="1"/>
</dbReference>
<dbReference type="EMBL" id="CDGJ01000082">
    <property type="protein sequence ID" value="CEJ08521.1"/>
    <property type="molecule type" value="Genomic_DNA"/>
</dbReference>
<protein>
    <submittedName>
        <fullName evidence="6">GntR bacterial regulatory protein HTH signature</fullName>
    </submittedName>
    <submittedName>
        <fullName evidence="5">GntR-type HTH domain protein</fullName>
    </submittedName>
</protein>
<dbReference type="InterPro" id="IPR000524">
    <property type="entry name" value="Tscrpt_reg_HTH_GntR"/>
</dbReference>
<dbReference type="Pfam" id="PF00392">
    <property type="entry name" value="GntR"/>
    <property type="match status" value="1"/>
</dbReference>
<proteinExistence type="predicted"/>
<reference evidence="6" key="1">
    <citation type="submission" date="2014-11" db="EMBL/GenBank/DDBJ databases">
        <authorList>
            <person name="Hornung B.V."/>
        </authorList>
    </citation>
    <scope>NUCLEOTIDE SEQUENCE</scope>
    <source>
        <strain evidence="6">INE</strain>
    </source>
</reference>
<gene>
    <name evidence="5" type="ORF">DEACI_1853</name>
    <name evidence="6" type="ORF">DEACI_2998</name>
</gene>
<dbReference type="InterPro" id="IPR036390">
    <property type="entry name" value="WH_DNA-bd_sf"/>
</dbReference>
<dbReference type="PROSITE" id="PS50949">
    <property type="entry name" value="HTH_GNTR"/>
    <property type="match status" value="1"/>
</dbReference>
<accession>A0A8S0X4Z2</accession>
<name>A0A8S0X4Z2_9FIRM</name>
<dbReference type="InterPro" id="IPR036388">
    <property type="entry name" value="WH-like_DNA-bd_sf"/>
</dbReference>
<dbReference type="GO" id="GO:0003700">
    <property type="term" value="F:DNA-binding transcription factor activity"/>
    <property type="evidence" value="ECO:0007669"/>
    <property type="project" value="InterPro"/>
</dbReference>
<dbReference type="Gene3D" id="1.10.10.10">
    <property type="entry name" value="Winged helix-like DNA-binding domain superfamily/Winged helix DNA-binding domain"/>
    <property type="match status" value="1"/>
</dbReference>
<dbReference type="KEGG" id="aacx:DEACI_1853"/>
<evidence type="ECO:0000313" key="5">
    <source>
        <dbReference type="EMBL" id="CAA7601200.1"/>
    </source>
</evidence>
<dbReference type="RefSeq" id="WP_240984758.1">
    <property type="nucleotide sequence ID" value="NZ_CDGJ01000082.1"/>
</dbReference>
<sequence>MLRTTESEFVQLHCRSSHKKDRGGHYHPGEQLPGERDLAFQLGVNRNSLREALRVLEFMCVVEKRAGEGVFVLDPARDVSLEAVVQHMLLEDGLDDDSVESTYEAIVIVEVHLARLAARKGNEAEGWRGI</sequence>
<dbReference type="PANTHER" id="PTHR43537">
    <property type="entry name" value="TRANSCRIPTIONAL REGULATOR, GNTR FAMILY"/>
    <property type="match status" value="1"/>
</dbReference>
<dbReference type="PANTHER" id="PTHR43537:SF51">
    <property type="entry name" value="HTH-TYPE TRANSCRIPTIONAL REGULATOR LGOR-RELATED"/>
    <property type="match status" value="1"/>
</dbReference>
<evidence type="ECO:0000256" key="1">
    <source>
        <dbReference type="ARBA" id="ARBA00023015"/>
    </source>
</evidence>
<evidence type="ECO:0000313" key="7">
    <source>
        <dbReference type="Proteomes" id="UP001071230"/>
    </source>
</evidence>
<keyword evidence="2" id="KW-0238">DNA-binding</keyword>
<feature type="domain" description="HTH gntR-type" evidence="4">
    <location>
        <begin position="6"/>
        <end position="75"/>
    </location>
</feature>
<keyword evidence="1" id="KW-0805">Transcription regulation</keyword>
<organism evidence="5">
    <name type="scientific">Acididesulfobacillus acetoxydans</name>
    <dbReference type="NCBI Taxonomy" id="1561005"/>
    <lineage>
        <taxon>Bacteria</taxon>
        <taxon>Bacillati</taxon>
        <taxon>Bacillota</taxon>
        <taxon>Clostridia</taxon>
        <taxon>Eubacteriales</taxon>
        <taxon>Peptococcaceae</taxon>
        <taxon>Acididesulfobacillus</taxon>
    </lineage>
</organism>
<dbReference type="Proteomes" id="UP001071230">
    <property type="component" value="Unassembled WGS sequence"/>
</dbReference>
<reference evidence="5" key="2">
    <citation type="submission" date="2020-01" db="EMBL/GenBank/DDBJ databases">
        <authorList>
            <person name="Hornung B."/>
        </authorList>
    </citation>
    <scope>NUCLEOTIDE SEQUENCE</scope>
    <source>
        <strain evidence="5">PacBioINE</strain>
    </source>
</reference>
<dbReference type="CDD" id="cd07377">
    <property type="entry name" value="WHTH_GntR"/>
    <property type="match status" value="1"/>
</dbReference>
<dbReference type="AlphaFoldDB" id="A0A8S0X4Z2"/>
<keyword evidence="3" id="KW-0804">Transcription</keyword>
<dbReference type="EMBL" id="LR746496">
    <property type="protein sequence ID" value="CAA7601200.1"/>
    <property type="molecule type" value="Genomic_DNA"/>
</dbReference>
<dbReference type="Proteomes" id="UP000836597">
    <property type="component" value="Chromosome"/>
</dbReference>
<evidence type="ECO:0000313" key="6">
    <source>
        <dbReference type="EMBL" id="CEJ08521.1"/>
    </source>
</evidence>
<evidence type="ECO:0000256" key="2">
    <source>
        <dbReference type="ARBA" id="ARBA00023125"/>
    </source>
</evidence>